<dbReference type="InterPro" id="IPR014284">
    <property type="entry name" value="RNA_pol_sigma-70_dom"/>
</dbReference>
<evidence type="ECO:0000313" key="7">
    <source>
        <dbReference type="EMBL" id="GAB98418.1"/>
    </source>
</evidence>
<reference evidence="7 8" key="1">
    <citation type="submission" date="2012-08" db="EMBL/GenBank/DDBJ databases">
        <title>Whole genome shotgun sequence of Kineosphaera limosa NBRC 100340.</title>
        <authorList>
            <person name="Yoshida I."/>
            <person name="Isaki S."/>
            <person name="Hosoyama A."/>
            <person name="Tsuchikane K."/>
            <person name="Katsumata H."/>
            <person name="Ando Y."/>
            <person name="Ohji S."/>
            <person name="Hamada M."/>
            <person name="Tamura T."/>
            <person name="Yamazoe A."/>
            <person name="Yamazaki S."/>
            <person name="Fujita N."/>
        </authorList>
    </citation>
    <scope>NUCLEOTIDE SEQUENCE [LARGE SCALE GENOMIC DNA]</scope>
    <source>
        <strain evidence="7 8">NBRC 100340</strain>
    </source>
</reference>
<dbReference type="SUPFAM" id="SSF88659">
    <property type="entry name" value="Sigma3 and sigma4 domains of RNA polymerase sigma factors"/>
    <property type="match status" value="2"/>
</dbReference>
<evidence type="ECO:0000256" key="2">
    <source>
        <dbReference type="ARBA" id="ARBA00023082"/>
    </source>
</evidence>
<name>K6VQE9_9MICO</name>
<dbReference type="InterPro" id="IPR007630">
    <property type="entry name" value="RNA_pol_sigma70_r4"/>
</dbReference>
<keyword evidence="4" id="KW-0804">Transcription</keyword>
<dbReference type="Proteomes" id="UP000008366">
    <property type="component" value="Unassembled WGS sequence"/>
</dbReference>
<evidence type="ECO:0000259" key="6">
    <source>
        <dbReference type="Pfam" id="PF04545"/>
    </source>
</evidence>
<keyword evidence="1" id="KW-0805">Transcription regulation</keyword>
<dbReference type="PANTHER" id="PTHR30385:SF7">
    <property type="entry name" value="RNA POLYMERASE SIGMA FACTOR FLIA"/>
    <property type="match status" value="1"/>
</dbReference>
<proteinExistence type="predicted"/>
<dbReference type="InterPro" id="IPR007627">
    <property type="entry name" value="RNA_pol_sigma70_r2"/>
</dbReference>
<dbReference type="PIRSF" id="PIRSF000770">
    <property type="entry name" value="RNA_pol_sigma-SigE/K"/>
    <property type="match status" value="1"/>
</dbReference>
<dbReference type="STRING" id="1184609.KILIM_165_00010"/>
<organism evidence="7 8">
    <name type="scientific">Kineosphaera limosa NBRC 100340</name>
    <dbReference type="NCBI Taxonomy" id="1184609"/>
    <lineage>
        <taxon>Bacteria</taxon>
        <taxon>Bacillati</taxon>
        <taxon>Actinomycetota</taxon>
        <taxon>Actinomycetes</taxon>
        <taxon>Micrococcales</taxon>
        <taxon>Dermatophilaceae</taxon>
        <taxon>Kineosphaera</taxon>
    </lineage>
</organism>
<dbReference type="Gene3D" id="1.10.1740.10">
    <property type="match status" value="1"/>
</dbReference>
<dbReference type="NCBIfam" id="TIGR02937">
    <property type="entry name" value="sigma70-ECF"/>
    <property type="match status" value="1"/>
</dbReference>
<dbReference type="Pfam" id="PF04542">
    <property type="entry name" value="Sigma70_r2"/>
    <property type="match status" value="1"/>
</dbReference>
<evidence type="ECO:0000256" key="3">
    <source>
        <dbReference type="ARBA" id="ARBA00023125"/>
    </source>
</evidence>
<evidence type="ECO:0000259" key="5">
    <source>
        <dbReference type="Pfam" id="PF04542"/>
    </source>
</evidence>
<dbReference type="AlphaFoldDB" id="K6VQE9"/>
<keyword evidence="2" id="KW-0731">Sigma factor</keyword>
<dbReference type="InterPro" id="IPR013324">
    <property type="entry name" value="RNA_pol_sigma_r3/r4-like"/>
</dbReference>
<dbReference type="GO" id="GO:0003677">
    <property type="term" value="F:DNA binding"/>
    <property type="evidence" value="ECO:0007669"/>
    <property type="project" value="UniProtKB-KW"/>
</dbReference>
<dbReference type="OrthoDB" id="9799825at2"/>
<dbReference type="InterPro" id="IPR013325">
    <property type="entry name" value="RNA_pol_sigma_r2"/>
</dbReference>
<evidence type="ECO:0000256" key="4">
    <source>
        <dbReference type="ARBA" id="ARBA00023163"/>
    </source>
</evidence>
<dbReference type="CDD" id="cd06171">
    <property type="entry name" value="Sigma70_r4"/>
    <property type="match status" value="1"/>
</dbReference>
<dbReference type="Gene3D" id="1.20.140.160">
    <property type="match status" value="1"/>
</dbReference>
<evidence type="ECO:0000313" key="8">
    <source>
        <dbReference type="Proteomes" id="UP000008366"/>
    </source>
</evidence>
<dbReference type="Pfam" id="PF04545">
    <property type="entry name" value="Sigma70_r4"/>
    <property type="match status" value="1"/>
</dbReference>
<accession>K6VQE9</accession>
<feature type="domain" description="RNA polymerase sigma-70 region 4" evidence="6">
    <location>
        <begin position="185"/>
        <end position="233"/>
    </location>
</feature>
<feature type="non-terminal residue" evidence="7">
    <location>
        <position position="276"/>
    </location>
</feature>
<sequence>MTASDFVSPPSAGVDVEELCRVHLPLVHFEVRAISSRLPGHVYTDDLVSAGMAALAMAARSFDASLGVPFGRYAVRRIRGALLDELRSADWATRSLRSKVRRRDAVHDALAAALGRRPTDAEVADQMGVSVAELERLEADLHSSVVLRLDVITDSVGADAVLPSTSATPEATLVARERQAYLRDAISALPDRLQVVVRGCFFEDRPMRELAAELGVTESRISQMRAEALKLLRDGMNSQLAPELVASPSNAGGAVARRKAAYYASIAARTSFRDRL</sequence>
<gene>
    <name evidence="7" type="ORF">KILIM_165_00010</name>
</gene>
<dbReference type="GO" id="GO:0016987">
    <property type="term" value="F:sigma factor activity"/>
    <property type="evidence" value="ECO:0007669"/>
    <property type="project" value="UniProtKB-KW"/>
</dbReference>
<comment type="caution">
    <text evidence="7">The sequence shown here is derived from an EMBL/GenBank/DDBJ whole genome shotgun (WGS) entry which is preliminary data.</text>
</comment>
<dbReference type="GO" id="GO:0006352">
    <property type="term" value="P:DNA-templated transcription initiation"/>
    <property type="evidence" value="ECO:0007669"/>
    <property type="project" value="InterPro"/>
</dbReference>
<keyword evidence="3" id="KW-0238">DNA-binding</keyword>
<protein>
    <submittedName>
        <fullName evidence="7">Putative RNA polymerase sigma factor</fullName>
    </submittedName>
</protein>
<dbReference type="InterPro" id="IPR000943">
    <property type="entry name" value="RNA_pol_sigma70"/>
</dbReference>
<keyword evidence="8" id="KW-1185">Reference proteome</keyword>
<evidence type="ECO:0000256" key="1">
    <source>
        <dbReference type="ARBA" id="ARBA00023015"/>
    </source>
</evidence>
<dbReference type="eggNOG" id="COG1191">
    <property type="taxonomic scope" value="Bacteria"/>
</dbReference>
<dbReference type="PANTHER" id="PTHR30385">
    <property type="entry name" value="SIGMA FACTOR F FLAGELLAR"/>
    <property type="match status" value="1"/>
</dbReference>
<feature type="domain" description="RNA polymerase sigma-70 region 2" evidence="5">
    <location>
        <begin position="22"/>
        <end position="91"/>
    </location>
</feature>
<dbReference type="EMBL" id="BAHD01000165">
    <property type="protein sequence ID" value="GAB98418.1"/>
    <property type="molecule type" value="Genomic_DNA"/>
</dbReference>
<dbReference type="SUPFAM" id="SSF88946">
    <property type="entry name" value="Sigma2 domain of RNA polymerase sigma factors"/>
    <property type="match status" value="1"/>
</dbReference>